<accession>A0ABV0VSQ9</accession>
<evidence type="ECO:0000313" key="2">
    <source>
        <dbReference type="Proteomes" id="UP001444071"/>
    </source>
</evidence>
<keyword evidence="2" id="KW-1185">Reference proteome</keyword>
<name>A0ABV0VSQ9_9TELE</name>
<comment type="caution">
    <text evidence="1">The sequence shown here is derived from an EMBL/GenBank/DDBJ whole genome shotgun (WGS) entry which is preliminary data.</text>
</comment>
<gene>
    <name evidence="1" type="ORF">XENORESO_016667</name>
</gene>
<reference evidence="1 2" key="1">
    <citation type="submission" date="2021-06" db="EMBL/GenBank/DDBJ databases">
        <authorList>
            <person name="Palmer J.M."/>
        </authorList>
    </citation>
    <scope>NUCLEOTIDE SEQUENCE [LARGE SCALE GENOMIC DNA]</scope>
    <source>
        <strain evidence="1 2">XR_2019</strain>
        <tissue evidence="1">Muscle</tissue>
    </source>
</reference>
<organism evidence="1 2">
    <name type="scientific">Xenotaenia resolanae</name>
    <dbReference type="NCBI Taxonomy" id="208358"/>
    <lineage>
        <taxon>Eukaryota</taxon>
        <taxon>Metazoa</taxon>
        <taxon>Chordata</taxon>
        <taxon>Craniata</taxon>
        <taxon>Vertebrata</taxon>
        <taxon>Euteleostomi</taxon>
        <taxon>Actinopterygii</taxon>
        <taxon>Neopterygii</taxon>
        <taxon>Teleostei</taxon>
        <taxon>Neoteleostei</taxon>
        <taxon>Acanthomorphata</taxon>
        <taxon>Ovalentaria</taxon>
        <taxon>Atherinomorphae</taxon>
        <taxon>Cyprinodontiformes</taxon>
        <taxon>Goodeidae</taxon>
        <taxon>Xenotaenia</taxon>
    </lineage>
</organism>
<protein>
    <submittedName>
        <fullName evidence="1">Uncharacterized protein</fullName>
    </submittedName>
</protein>
<proteinExistence type="predicted"/>
<evidence type="ECO:0000313" key="1">
    <source>
        <dbReference type="EMBL" id="MEQ2259718.1"/>
    </source>
</evidence>
<dbReference type="EMBL" id="JAHRIM010005548">
    <property type="protein sequence ID" value="MEQ2259718.1"/>
    <property type="molecule type" value="Genomic_DNA"/>
</dbReference>
<sequence>MADAVERVAWFYLLNKARERRRLAPLRRVWIHQTFQRRSEFGEFHHLLQELRAEEDCFQRYFRLSPAQFDNLLGSLWSFRHMIKYITTSEIHHYVSDWLMRRVNLQKFRFPNSSVGRFRCA</sequence>
<dbReference type="Proteomes" id="UP001444071">
    <property type="component" value="Unassembled WGS sequence"/>
</dbReference>